<dbReference type="GO" id="GO:0008017">
    <property type="term" value="F:microtubule binding"/>
    <property type="evidence" value="ECO:0007669"/>
    <property type="project" value="InterPro"/>
</dbReference>
<dbReference type="Pfam" id="PF03999">
    <property type="entry name" value="MAP65_ASE1"/>
    <property type="match status" value="2"/>
</dbReference>
<evidence type="ECO:0000256" key="1">
    <source>
        <dbReference type="ARBA" id="ARBA00006187"/>
    </source>
</evidence>
<dbReference type="AlphaFoldDB" id="A0A4S8IGV8"/>
<evidence type="ECO:0000256" key="3">
    <source>
        <dbReference type="SAM" id="Coils"/>
    </source>
</evidence>
<dbReference type="PANTHER" id="PTHR19321">
    <property type="entry name" value="PROTEIN REGULATOR OF CYTOKINESIS 1 PRC1-RELATED"/>
    <property type="match status" value="1"/>
</dbReference>
<keyword evidence="2" id="KW-0493">Microtubule</keyword>
<name>A0A4S8IGV8_MUSBA</name>
<dbReference type="GO" id="GO:0005874">
    <property type="term" value="C:microtubule"/>
    <property type="evidence" value="ECO:0007669"/>
    <property type="project" value="UniProtKB-KW"/>
</dbReference>
<dbReference type="InterPro" id="IPR007145">
    <property type="entry name" value="MAP65_Ase1_PRC1"/>
</dbReference>
<keyword evidence="3" id="KW-0175">Coiled coil</keyword>
<reference evidence="5 6" key="1">
    <citation type="journal article" date="2019" name="Nat. Plants">
        <title>Genome sequencing of Musa balbisiana reveals subgenome evolution and function divergence in polyploid bananas.</title>
        <authorList>
            <person name="Yao X."/>
        </authorList>
    </citation>
    <scope>NUCLEOTIDE SEQUENCE [LARGE SCALE GENOMIC DNA]</scope>
    <source>
        <strain evidence="6">cv. DH-PKW</strain>
        <tissue evidence="5">Leaves</tissue>
    </source>
</reference>
<evidence type="ECO:0000313" key="5">
    <source>
        <dbReference type="EMBL" id="THU47480.1"/>
    </source>
</evidence>
<feature type="region of interest" description="Disordered" evidence="4">
    <location>
        <begin position="385"/>
        <end position="461"/>
    </location>
</feature>
<protein>
    <recommendedName>
        <fullName evidence="7">65-kDa microtubule-associated protein 5</fullName>
    </recommendedName>
</protein>
<comment type="caution">
    <text evidence="5">The sequence shown here is derived from an EMBL/GenBank/DDBJ whole genome shotgun (WGS) entry which is preliminary data.</text>
</comment>
<dbReference type="GO" id="GO:0005737">
    <property type="term" value="C:cytoplasm"/>
    <property type="evidence" value="ECO:0007669"/>
    <property type="project" value="TreeGrafter"/>
</dbReference>
<feature type="coiled-coil region" evidence="3">
    <location>
        <begin position="343"/>
        <end position="373"/>
    </location>
</feature>
<dbReference type="Gene3D" id="1.20.58.1520">
    <property type="match status" value="1"/>
</dbReference>
<dbReference type="EMBL" id="PYDT01000010">
    <property type="protein sequence ID" value="THU47480.1"/>
    <property type="molecule type" value="Genomic_DNA"/>
</dbReference>
<evidence type="ECO:0000256" key="2">
    <source>
        <dbReference type="ARBA" id="ARBA00022701"/>
    </source>
</evidence>
<sequence>MSRLPLPSPARTEATTCGSLLQELQDLWDEIGENDRERDRTILQLEQECLDLYRRKVDQTRKHKAELHQMLADGEAEVSNLISILGERETFVRLEKTAGTLKEQLAMIKPLLDDLGQKKEQRIKEFLDVQLQIVRICAEIAGNIHQGSSTSAQVDERDLTLKRLGELNCQLHDLQKDKNLRLQKVDAYIKLIQDLSLVLSVDFYKMISGVHPSFGDSSNNLTESISNDTLARLAGIVHSLEQEKLQRLQKTVKAKEQALSRKDILEKVEKWTFASEEENWLDDYEKDENRYAAGRGVHKNLKRAEKARILVNKIPSLVENLASKIKTWENEKGMPFMYDKVRLLDSLENYVKLRQQREEEKRRFRERKKLQEQFATEQEAIFGTKPSPMRQFPTKKPLGQSSSANIACGTPTGRRVSTPFGRQGIISSGKEKKGGKGSVVTPDNYVSLQKDDSVSHNSSIL</sequence>
<gene>
    <name evidence="5" type="ORF">C4D60_Mb09t15970</name>
</gene>
<accession>A0A4S8IGV8</accession>
<evidence type="ECO:0008006" key="7">
    <source>
        <dbReference type="Google" id="ProtNLM"/>
    </source>
</evidence>
<dbReference type="STRING" id="52838.A0A4S8IGV8"/>
<dbReference type="GO" id="GO:0000226">
    <property type="term" value="P:microtubule cytoskeleton organization"/>
    <property type="evidence" value="ECO:0007669"/>
    <property type="project" value="InterPro"/>
</dbReference>
<dbReference type="PANTHER" id="PTHR19321:SF4">
    <property type="entry name" value="65-KDA MICROTUBULE-ASSOCIATED PROTEIN 5"/>
    <property type="match status" value="1"/>
</dbReference>
<dbReference type="GO" id="GO:0005819">
    <property type="term" value="C:spindle"/>
    <property type="evidence" value="ECO:0007669"/>
    <property type="project" value="TreeGrafter"/>
</dbReference>
<dbReference type="Proteomes" id="UP000317650">
    <property type="component" value="Chromosome 9"/>
</dbReference>
<organism evidence="5 6">
    <name type="scientific">Musa balbisiana</name>
    <name type="common">Banana</name>
    <dbReference type="NCBI Taxonomy" id="52838"/>
    <lineage>
        <taxon>Eukaryota</taxon>
        <taxon>Viridiplantae</taxon>
        <taxon>Streptophyta</taxon>
        <taxon>Embryophyta</taxon>
        <taxon>Tracheophyta</taxon>
        <taxon>Spermatophyta</taxon>
        <taxon>Magnoliopsida</taxon>
        <taxon>Liliopsida</taxon>
        <taxon>Zingiberales</taxon>
        <taxon>Musaceae</taxon>
        <taxon>Musa</taxon>
    </lineage>
</organism>
<evidence type="ECO:0000313" key="6">
    <source>
        <dbReference type="Proteomes" id="UP000317650"/>
    </source>
</evidence>
<comment type="similarity">
    <text evidence="1">Belongs to the MAP65/ASE1 family.</text>
</comment>
<keyword evidence="6" id="KW-1185">Reference proteome</keyword>
<proteinExistence type="inferred from homology"/>
<evidence type="ECO:0000256" key="4">
    <source>
        <dbReference type="SAM" id="MobiDB-lite"/>
    </source>
</evidence>